<comment type="caution">
    <text evidence="2">The sequence shown here is derived from an EMBL/GenBank/DDBJ whole genome shotgun (WGS) entry which is preliminary data.</text>
</comment>
<gene>
    <name evidence="2" type="ORF">LX12_004283</name>
</gene>
<evidence type="ECO:0000313" key="2">
    <source>
        <dbReference type="EMBL" id="MCP2163070.1"/>
    </source>
</evidence>
<keyword evidence="1" id="KW-0472">Membrane</keyword>
<reference evidence="2 3" key="1">
    <citation type="submission" date="2022-06" db="EMBL/GenBank/DDBJ databases">
        <title>Genomic Encyclopedia of Archaeal and Bacterial Type Strains, Phase II (KMG-II): from individual species to whole genera.</title>
        <authorList>
            <person name="Goeker M."/>
        </authorList>
    </citation>
    <scope>NUCLEOTIDE SEQUENCE [LARGE SCALE GENOMIC DNA]</scope>
    <source>
        <strain evidence="2 3">DSM 45037</strain>
    </source>
</reference>
<proteinExistence type="predicted"/>
<organism evidence="2 3">
    <name type="scientific">Williamsia serinedens</name>
    <dbReference type="NCBI Taxonomy" id="391736"/>
    <lineage>
        <taxon>Bacteria</taxon>
        <taxon>Bacillati</taxon>
        <taxon>Actinomycetota</taxon>
        <taxon>Actinomycetes</taxon>
        <taxon>Mycobacteriales</taxon>
        <taxon>Nocardiaceae</taxon>
        <taxon>Williamsia</taxon>
    </lineage>
</organism>
<feature type="transmembrane region" description="Helical" evidence="1">
    <location>
        <begin position="27"/>
        <end position="60"/>
    </location>
</feature>
<sequence length="539" mass="58919">MSDTEIRTSILGGEVARRSAAGLHEAVFAAWAAALLFAVFVIVTFGASLVTLGLVIALAITVIGVTVEFNGEQSIAGGWVHRLRGSRRRRRGEHVFINSSDPDWGNPEVDPGWDSPVQLGRVSKLDLDGTGLDDLFILHHQNPGEPTYFSVVLAVQGLAEGLRGDGAWGRTSEQFSSMLAALARRSSFIRTVQIVHRSVPKDLNPHVNWIREELAHLGPELGEQLADPIASYGDLIDTMRPLSEDHHCFFVLCFPQSGPMMKEAARIARQKEATIEGGVAQVIRDDTERAQQLLAMAGMGDVEVLGEQRACAVIRAMLNPSHQIERHLGARWETCIPTLFGGHESVTVRASTDPDRRGEQWHHRVATVPPGHIEPVPLGPHWLRNLLTGVAPDPGDPADGLLPSPTIRTITVRIDLVRDVHARTAAKRHVTEDIATQMREAEKGMVTDGMSEVKAGASGRRRADLMPGSGHHGVIWGMTVAVTGRDLDDLERACNRVSEAAESTPIKDLRWKDDLHDIAIFWTLPLGRGLAITRHSKKV</sequence>
<keyword evidence="1" id="KW-1133">Transmembrane helix</keyword>
<name>A0ABT1H736_9NOCA</name>
<protein>
    <submittedName>
        <fullName evidence="2">Uncharacterized protein</fullName>
    </submittedName>
</protein>
<dbReference type="RefSeq" id="WP_253656640.1">
    <property type="nucleotide sequence ID" value="NZ_BAAAOE010000002.1"/>
</dbReference>
<evidence type="ECO:0000256" key="1">
    <source>
        <dbReference type="SAM" id="Phobius"/>
    </source>
</evidence>
<evidence type="ECO:0000313" key="3">
    <source>
        <dbReference type="Proteomes" id="UP001205740"/>
    </source>
</evidence>
<accession>A0ABT1H736</accession>
<keyword evidence="3" id="KW-1185">Reference proteome</keyword>
<dbReference type="Proteomes" id="UP001205740">
    <property type="component" value="Unassembled WGS sequence"/>
</dbReference>
<dbReference type="EMBL" id="JAMTCG010000011">
    <property type="protein sequence ID" value="MCP2163070.1"/>
    <property type="molecule type" value="Genomic_DNA"/>
</dbReference>
<dbReference type="InterPro" id="IPR049978">
    <property type="entry name" value="SCO6880-like"/>
</dbReference>
<dbReference type="NCBIfam" id="NF042935">
    <property type="entry name" value="SCO6880_fam"/>
    <property type="match status" value="1"/>
</dbReference>
<keyword evidence="1" id="KW-0812">Transmembrane</keyword>